<keyword evidence="2" id="KW-0732">Signal</keyword>
<feature type="chain" id="PRO_5020960046" description="DUF4134 domain-containing protein" evidence="2">
    <location>
        <begin position="23"/>
        <end position="106"/>
    </location>
</feature>
<evidence type="ECO:0008006" key="5">
    <source>
        <dbReference type="Google" id="ProtNLM"/>
    </source>
</evidence>
<evidence type="ECO:0000313" key="3">
    <source>
        <dbReference type="EMBL" id="RYT70690.1"/>
    </source>
</evidence>
<dbReference type="EMBL" id="RCXL01000026">
    <property type="protein sequence ID" value="RYT70690.1"/>
    <property type="molecule type" value="Genomic_DNA"/>
</dbReference>
<comment type="caution">
    <text evidence="3">The sequence shown here is derived from an EMBL/GenBank/DDBJ whole genome shotgun (WGS) entry which is preliminary data.</text>
</comment>
<keyword evidence="1" id="KW-1133">Transmembrane helix</keyword>
<protein>
    <recommendedName>
        <fullName evidence="5">DUF4134 domain-containing protein</fullName>
    </recommendedName>
</protein>
<feature type="transmembrane region" description="Helical" evidence="1">
    <location>
        <begin position="39"/>
        <end position="60"/>
    </location>
</feature>
<dbReference type="Proteomes" id="UP000291917">
    <property type="component" value="Unassembled WGS sequence"/>
</dbReference>
<evidence type="ECO:0000256" key="1">
    <source>
        <dbReference type="SAM" id="Phobius"/>
    </source>
</evidence>
<accession>A0A4V1YST4</accession>
<keyword evidence="1" id="KW-0812">Transmembrane</keyword>
<organism evidence="3 4">
    <name type="scientific">Bacteroides eggerthii</name>
    <dbReference type="NCBI Taxonomy" id="28111"/>
    <lineage>
        <taxon>Bacteria</taxon>
        <taxon>Pseudomonadati</taxon>
        <taxon>Bacteroidota</taxon>
        <taxon>Bacteroidia</taxon>
        <taxon>Bacteroidales</taxon>
        <taxon>Bacteroidaceae</taxon>
        <taxon>Bacteroides</taxon>
    </lineage>
</organism>
<evidence type="ECO:0000313" key="4">
    <source>
        <dbReference type="Proteomes" id="UP000291917"/>
    </source>
</evidence>
<gene>
    <name evidence="3" type="ORF">EAJ03_15245</name>
</gene>
<name>A0A4V1YST4_9BACE</name>
<feature type="signal peptide" evidence="2">
    <location>
        <begin position="1"/>
        <end position="22"/>
    </location>
</feature>
<keyword evidence="1" id="KW-0472">Membrane</keyword>
<feature type="transmembrane region" description="Helical" evidence="1">
    <location>
        <begin position="81"/>
        <end position="100"/>
    </location>
</feature>
<sequence>MITMKKKLISLVLILQVSEALSAQTINARTDLNNILTNYILPVAGLLLFLGFIILVIANLDSIRGKNGASAEEGWMNVGKGTAFIFVILSLLGAIANKLASMNFQI</sequence>
<evidence type="ECO:0000256" key="2">
    <source>
        <dbReference type="SAM" id="SignalP"/>
    </source>
</evidence>
<proteinExistence type="predicted"/>
<dbReference type="AlphaFoldDB" id="A0A4V1YST4"/>
<reference evidence="3 4" key="1">
    <citation type="journal article" date="2019" name="Science, e1252229">
        <title>Invertible promoters mediate bacterial phase variation, antibiotic resistance, and host adaptation in the gut.</title>
        <authorList>
            <person name="Jiang X."/>
            <person name="Hall A.B."/>
            <person name="Arthur T.D."/>
            <person name="Plichta D.R."/>
            <person name="Covington C.T."/>
            <person name="Poyet M."/>
            <person name="Crothers J."/>
            <person name="Moses P.L."/>
            <person name="Tolonen A.C."/>
            <person name="Vlamakis H."/>
            <person name="Alm E.J."/>
            <person name="Xavier R.J."/>
        </authorList>
    </citation>
    <scope>NUCLEOTIDE SEQUENCE [LARGE SCALE GENOMIC DNA]</scope>
    <source>
        <strain evidence="4">bj_0095</strain>
    </source>
</reference>